<accession>A0A5E4BU50</accession>
<gene>
    <name evidence="1" type="ORF">MONAX_5E008370</name>
</gene>
<dbReference type="AlphaFoldDB" id="A0A5E4BU50"/>
<evidence type="ECO:0000313" key="2">
    <source>
        <dbReference type="Proteomes" id="UP000335636"/>
    </source>
</evidence>
<comment type="caution">
    <text evidence="1">The sequence shown here is derived from an EMBL/GenBank/DDBJ whole genome shotgun (WGS) entry which is preliminary data.</text>
</comment>
<sequence>MAENTFEVQYEFSSDGFIQEVVNSSVSVCVWMCVECVREPVWMGKGAECQATILEYPWNIYAENRIQSQVMLLSTFRAPDSLWGLSIYRTPGILPGCFYGSLK</sequence>
<feature type="non-terminal residue" evidence="1">
    <location>
        <position position="103"/>
    </location>
</feature>
<organism evidence="1 2">
    <name type="scientific">Marmota monax</name>
    <name type="common">Woodchuck</name>
    <dbReference type="NCBI Taxonomy" id="9995"/>
    <lineage>
        <taxon>Eukaryota</taxon>
        <taxon>Metazoa</taxon>
        <taxon>Chordata</taxon>
        <taxon>Craniata</taxon>
        <taxon>Vertebrata</taxon>
        <taxon>Euteleostomi</taxon>
        <taxon>Mammalia</taxon>
        <taxon>Eutheria</taxon>
        <taxon>Euarchontoglires</taxon>
        <taxon>Glires</taxon>
        <taxon>Rodentia</taxon>
        <taxon>Sciuromorpha</taxon>
        <taxon>Sciuridae</taxon>
        <taxon>Xerinae</taxon>
        <taxon>Marmotini</taxon>
        <taxon>Marmota</taxon>
    </lineage>
</organism>
<name>A0A5E4BU50_MARMO</name>
<protein>
    <submittedName>
        <fullName evidence="1">Uncharacterized protein</fullName>
    </submittedName>
</protein>
<evidence type="ECO:0000313" key="1">
    <source>
        <dbReference type="EMBL" id="VTJ72550.1"/>
    </source>
</evidence>
<dbReference type="EMBL" id="CABDUW010000627">
    <property type="protein sequence ID" value="VTJ72550.1"/>
    <property type="molecule type" value="Genomic_DNA"/>
</dbReference>
<dbReference type="Proteomes" id="UP000335636">
    <property type="component" value="Unassembled WGS sequence"/>
</dbReference>
<proteinExistence type="predicted"/>
<keyword evidence="2" id="KW-1185">Reference proteome</keyword>
<reference evidence="1" key="1">
    <citation type="submission" date="2019-04" db="EMBL/GenBank/DDBJ databases">
        <authorList>
            <person name="Alioto T."/>
            <person name="Alioto T."/>
        </authorList>
    </citation>
    <scope>NUCLEOTIDE SEQUENCE [LARGE SCALE GENOMIC DNA]</scope>
</reference>